<dbReference type="RefSeq" id="WP_135114230.1">
    <property type="nucleotide sequence ID" value="NZ_JADGLL010000014.1"/>
</dbReference>
<reference evidence="1 2" key="1">
    <citation type="submission" date="2019-03" db="EMBL/GenBank/DDBJ databases">
        <title>Diversity of the mouse oral microbiome.</title>
        <authorList>
            <person name="Joseph S."/>
            <person name="Aduse-Opoku J."/>
            <person name="Curtis M."/>
            <person name="Wade W."/>
            <person name="Hashim A."/>
        </authorList>
    </citation>
    <scope>NUCLEOTIDE SEQUENCE [LARGE SCALE GENOMIC DNA]</scope>
    <source>
        <strain evidence="1 2">P1012</strain>
    </source>
</reference>
<dbReference type="Proteomes" id="UP000298358">
    <property type="component" value="Unassembled WGS sequence"/>
</dbReference>
<accession>A0A4Y9FXP7</accession>
<comment type="caution">
    <text evidence="1">The sequence shown here is derived from an EMBL/GenBank/DDBJ whole genome shotgun (WGS) entry which is preliminary data.</text>
</comment>
<evidence type="ECO:0000313" key="2">
    <source>
        <dbReference type="Proteomes" id="UP000298358"/>
    </source>
</evidence>
<dbReference type="EMBL" id="SPQB01000014">
    <property type="protein sequence ID" value="TFU33052.1"/>
    <property type="molecule type" value="Genomic_DNA"/>
</dbReference>
<proteinExistence type="predicted"/>
<name>A0A4Y9FXP7_9MICO</name>
<protein>
    <submittedName>
        <fullName evidence="1">Uncharacterized protein</fullName>
    </submittedName>
</protein>
<evidence type="ECO:0000313" key="1">
    <source>
        <dbReference type="EMBL" id="TFU33052.1"/>
    </source>
</evidence>
<dbReference type="AlphaFoldDB" id="A0A4Y9FXP7"/>
<keyword evidence="2" id="KW-1185">Reference proteome</keyword>
<sequence>MNEQLPPEIEAIRDRIPEAWGKWIDAGPGWFPLLAGLDRELARIAPDYEVHQCKAKFGSLRFYASAEFTSDDDAERFHGLIRTAETASAGICEECGEEGRLVDVKGWMWALCERHEEAKRKGGHR</sequence>
<organism evidence="1 2">
    <name type="scientific">Microbacterium paludicola</name>
    <dbReference type="NCBI Taxonomy" id="300019"/>
    <lineage>
        <taxon>Bacteria</taxon>
        <taxon>Bacillati</taxon>
        <taxon>Actinomycetota</taxon>
        <taxon>Actinomycetes</taxon>
        <taxon>Micrococcales</taxon>
        <taxon>Microbacteriaceae</taxon>
        <taxon>Microbacterium</taxon>
    </lineage>
</organism>
<dbReference type="OrthoDB" id="5346627at2"/>
<gene>
    <name evidence="1" type="ORF">E4U02_07495</name>
</gene>